<dbReference type="PROSITE" id="PS00070">
    <property type="entry name" value="ALDEHYDE_DEHYDR_CYS"/>
    <property type="match status" value="1"/>
</dbReference>
<keyword evidence="2 4" id="KW-0560">Oxidoreductase</keyword>
<dbReference type="Gene3D" id="3.40.605.10">
    <property type="entry name" value="Aldehyde Dehydrogenase, Chain A, domain 1"/>
    <property type="match status" value="1"/>
</dbReference>
<protein>
    <submittedName>
        <fullName evidence="4">Aldehyde dehydrogenase (NAD+)</fullName>
        <ecNumber evidence="4">1.2.1.3</ecNumber>
    </submittedName>
</protein>
<dbReference type="PANTHER" id="PTHR11699">
    <property type="entry name" value="ALDEHYDE DEHYDROGENASE-RELATED"/>
    <property type="match status" value="1"/>
</dbReference>
<dbReference type="GO" id="GO:0004029">
    <property type="term" value="F:aldehyde dehydrogenase (NAD+) activity"/>
    <property type="evidence" value="ECO:0007669"/>
    <property type="project" value="UniProtKB-EC"/>
</dbReference>
<evidence type="ECO:0000313" key="4">
    <source>
        <dbReference type="EMBL" id="MDQ0216023.1"/>
    </source>
</evidence>
<proteinExistence type="inferred from homology"/>
<dbReference type="Proteomes" id="UP001237207">
    <property type="component" value="Unassembled WGS sequence"/>
</dbReference>
<reference evidence="4" key="1">
    <citation type="submission" date="2023-07" db="EMBL/GenBank/DDBJ databases">
        <title>Genomic Encyclopedia of Type Strains, Phase IV (KMG-IV): sequencing the most valuable type-strain genomes for metagenomic binning, comparative biology and taxonomic classification.</title>
        <authorList>
            <person name="Goeker M."/>
        </authorList>
    </citation>
    <scope>NUCLEOTIDE SEQUENCE</scope>
    <source>
        <strain evidence="4">DSM 23947</strain>
    </source>
</reference>
<name>A0AAJ1T065_9BACI</name>
<dbReference type="SUPFAM" id="SSF53720">
    <property type="entry name" value="ALDH-like"/>
    <property type="match status" value="1"/>
</dbReference>
<evidence type="ECO:0000313" key="5">
    <source>
        <dbReference type="Proteomes" id="UP001237207"/>
    </source>
</evidence>
<feature type="domain" description="Aldehyde dehydrogenase" evidence="3">
    <location>
        <begin position="20"/>
        <end position="478"/>
    </location>
</feature>
<sequence>MITKGLEVVSQNYIAGEWRSIQGEGQAVFNPSNTLEKIGEMYLSTAEDVLEAVAAAHAGFMIWKKKSGSEKSSYLYKMADALEQESEEVATLASKEMGKPIGEMLGEVMRGVNLLRFYAAEGVRPTGEVIPSTDADVLQYTKRVPLGVVGIITPWNFPVAIPIWKIAPALICGNSVVWKPAEHGVLTATFLMKVFEKANLPKGVLNLVIGKGSVVGQTLLEEAEIHAISFTGSTATGKNVASACAKRNIKYQTEMGGKNAAIVLNDANLEKTVPIILSGAFRSAGQKCTATSRIIVEKGIYPKFIAAVQEAMSAITVQEALNNQAYLGPVASKAQFDTVSEYTQLARKEGEIIAEGPLKTNQKGYYIQPLVVGGVSAKHRLVQEEIFGPVATVLQVDDVEEAIELCNDSLYGLSASIFTNNINKAMQFIDNVEVGMVRVNQETSGVEYQAPFGGMKWSSSHTREQGQAALDFYSQVKTCAIKHQF</sequence>
<evidence type="ECO:0000256" key="2">
    <source>
        <dbReference type="ARBA" id="ARBA00023002"/>
    </source>
</evidence>
<dbReference type="Pfam" id="PF00171">
    <property type="entry name" value="Aldedh"/>
    <property type="match status" value="1"/>
</dbReference>
<dbReference type="EC" id="1.2.1.3" evidence="4"/>
<dbReference type="InterPro" id="IPR016161">
    <property type="entry name" value="Ald_DH/histidinol_DH"/>
</dbReference>
<accession>A0AAJ1T065</accession>
<dbReference type="InterPro" id="IPR016162">
    <property type="entry name" value="Ald_DH_N"/>
</dbReference>
<gene>
    <name evidence="4" type="ORF">J2S13_002445</name>
</gene>
<dbReference type="InterPro" id="IPR015590">
    <property type="entry name" value="Aldehyde_DH_dom"/>
</dbReference>
<keyword evidence="5" id="KW-1185">Reference proteome</keyword>
<organism evidence="4 5">
    <name type="scientific">Oikeobacillus pervagus</name>
    <dbReference type="NCBI Taxonomy" id="1325931"/>
    <lineage>
        <taxon>Bacteria</taxon>
        <taxon>Bacillati</taxon>
        <taxon>Bacillota</taxon>
        <taxon>Bacilli</taxon>
        <taxon>Bacillales</taxon>
        <taxon>Bacillaceae</taxon>
        <taxon>Oikeobacillus</taxon>
    </lineage>
</organism>
<evidence type="ECO:0000256" key="1">
    <source>
        <dbReference type="ARBA" id="ARBA00009986"/>
    </source>
</evidence>
<dbReference type="FunFam" id="3.40.605.10:FF:000007">
    <property type="entry name" value="NAD/NADP-dependent betaine aldehyde dehydrogenase"/>
    <property type="match status" value="1"/>
</dbReference>
<dbReference type="InterPro" id="IPR016163">
    <property type="entry name" value="Ald_DH_C"/>
</dbReference>
<comment type="similarity">
    <text evidence="1">Belongs to the aldehyde dehydrogenase family.</text>
</comment>
<dbReference type="AlphaFoldDB" id="A0AAJ1T065"/>
<evidence type="ECO:0000259" key="3">
    <source>
        <dbReference type="Pfam" id="PF00171"/>
    </source>
</evidence>
<dbReference type="InterPro" id="IPR016160">
    <property type="entry name" value="Ald_DH_CS_CYS"/>
</dbReference>
<comment type="caution">
    <text evidence="4">The sequence shown here is derived from an EMBL/GenBank/DDBJ whole genome shotgun (WGS) entry which is preliminary data.</text>
</comment>
<dbReference type="Gene3D" id="3.40.309.10">
    <property type="entry name" value="Aldehyde Dehydrogenase, Chain A, domain 2"/>
    <property type="match status" value="1"/>
</dbReference>
<dbReference type="EMBL" id="JAUSUC010000033">
    <property type="protein sequence ID" value="MDQ0216023.1"/>
    <property type="molecule type" value="Genomic_DNA"/>
</dbReference>